<dbReference type="CDD" id="cd01072">
    <property type="entry name" value="PBP2_SMa0082_like"/>
    <property type="match status" value="1"/>
</dbReference>
<dbReference type="Pfam" id="PF00497">
    <property type="entry name" value="SBP_bac_3"/>
    <property type="match status" value="1"/>
</dbReference>
<dbReference type="SUPFAM" id="SSF53850">
    <property type="entry name" value="Periplasmic binding protein-like II"/>
    <property type="match status" value="1"/>
</dbReference>
<comment type="caution">
    <text evidence="4">The sequence shown here is derived from an EMBL/GenBank/DDBJ whole genome shotgun (WGS) entry which is preliminary data.</text>
</comment>
<evidence type="ECO:0000256" key="1">
    <source>
        <dbReference type="ARBA" id="ARBA00004196"/>
    </source>
</evidence>
<gene>
    <name evidence="4" type="primary">fliY_5</name>
    <name evidence="4" type="ORF">GALL_427490</name>
</gene>
<protein>
    <submittedName>
        <fullName evidence="4">Cystine-binding periplasmic protein</fullName>
    </submittedName>
</protein>
<evidence type="ECO:0000313" key="4">
    <source>
        <dbReference type="EMBL" id="OIQ75584.1"/>
    </source>
</evidence>
<dbReference type="Gene3D" id="3.40.190.10">
    <property type="entry name" value="Periplasmic binding protein-like II"/>
    <property type="match status" value="2"/>
</dbReference>
<dbReference type="GO" id="GO:0030313">
    <property type="term" value="C:cell envelope"/>
    <property type="evidence" value="ECO:0007669"/>
    <property type="project" value="UniProtKB-SubCell"/>
</dbReference>
<proteinExistence type="predicted"/>
<dbReference type="EMBL" id="MLJW01002122">
    <property type="protein sequence ID" value="OIQ75584.1"/>
    <property type="molecule type" value="Genomic_DNA"/>
</dbReference>
<dbReference type="AlphaFoldDB" id="A0A1J5PXF8"/>
<sequence>MKSKFLIAVTGLLATVTMLASSPARADDSLTAIMTKKSISIGIPTDFPPFGFVGPDFKPHGLDVDVAKLIAEKLGVKANLVPVSTPNRIPYLQTDKIDLIVSALGKTPERAEVIDFSIPYAPFYLGVFGPKDMTIKSYADLADKTVAVTRGTIQADILQKLAPPTLKIDRFQDDASTISAFVSGQTQLLATGVSAADTAIKKNPDLHAELKLVLKDSPNYVGVRKGDSALLAKVNGILRQERANGTLNAYSEHWLGRGLGNLPD</sequence>
<dbReference type="PANTHER" id="PTHR35936">
    <property type="entry name" value="MEMBRANE-BOUND LYTIC MUREIN TRANSGLYCOSYLASE F"/>
    <property type="match status" value="1"/>
</dbReference>
<dbReference type="PANTHER" id="PTHR35936:SF37">
    <property type="entry name" value="AMINO ACID ABC TRANSPORTER SUBSTRATE-BINDING PROTEIN"/>
    <property type="match status" value="1"/>
</dbReference>
<feature type="domain" description="Solute-binding protein family 3/N-terminal" evidence="3">
    <location>
        <begin position="38"/>
        <end position="258"/>
    </location>
</feature>
<evidence type="ECO:0000259" key="3">
    <source>
        <dbReference type="SMART" id="SM00062"/>
    </source>
</evidence>
<accession>A0A1J5PXF8</accession>
<dbReference type="PROSITE" id="PS01039">
    <property type="entry name" value="SBP_BACTERIAL_3"/>
    <property type="match status" value="1"/>
</dbReference>
<reference evidence="4" key="1">
    <citation type="submission" date="2016-10" db="EMBL/GenBank/DDBJ databases">
        <title>Sequence of Gallionella enrichment culture.</title>
        <authorList>
            <person name="Poehlein A."/>
            <person name="Muehling M."/>
            <person name="Daniel R."/>
        </authorList>
    </citation>
    <scope>NUCLEOTIDE SEQUENCE</scope>
</reference>
<keyword evidence="2" id="KW-0732">Signal</keyword>
<dbReference type="InterPro" id="IPR001638">
    <property type="entry name" value="Solute-binding_3/MltF_N"/>
</dbReference>
<dbReference type="SMART" id="SM00062">
    <property type="entry name" value="PBPb"/>
    <property type="match status" value="1"/>
</dbReference>
<comment type="subcellular location">
    <subcellularLocation>
        <location evidence="1">Cell envelope</location>
    </subcellularLocation>
</comment>
<organism evidence="4">
    <name type="scientific">mine drainage metagenome</name>
    <dbReference type="NCBI Taxonomy" id="410659"/>
    <lineage>
        <taxon>unclassified sequences</taxon>
        <taxon>metagenomes</taxon>
        <taxon>ecological metagenomes</taxon>
    </lineage>
</organism>
<evidence type="ECO:0000256" key="2">
    <source>
        <dbReference type="ARBA" id="ARBA00022729"/>
    </source>
</evidence>
<name>A0A1J5PXF8_9ZZZZ</name>
<dbReference type="InterPro" id="IPR018313">
    <property type="entry name" value="SBP_3_CS"/>
</dbReference>